<dbReference type="NCBIfam" id="TIGR02595">
    <property type="entry name" value="PEP_CTERM"/>
    <property type="match status" value="1"/>
</dbReference>
<sequence length="253" mass="27372">MKHLSKILFATSFISATANAGLMYDQNVTPDVIYGGGNANGAFTVDSRNGVELGLRAKLRFDETNQPASIYNSDGAGKYYFDNIAPPTGFGWDEGSSSSAIWNFDFSVNSNVDGSGSVLSDFTYLLEIDYDPGVTTQFLAFDLINQPDADHAIGSDGTGNLNPKDAEESYSFLINNNNVAQNSWNMEFFNNDEFTFTNTDDGLYDIRLSAFDNGDEIASTSIQVVSGDGAMEVPAPATALLMFAGGLMLLRRR</sequence>
<gene>
    <name evidence="2" type="ORF">HHX48_09775</name>
</gene>
<keyword evidence="3" id="KW-1185">Reference proteome</keyword>
<protein>
    <submittedName>
        <fullName evidence="2">PEP-CTERM sorting domain-containing protein</fullName>
    </submittedName>
</protein>
<comment type="caution">
    <text evidence="2">The sequence shown here is derived from an EMBL/GenBank/DDBJ whole genome shotgun (WGS) entry which is preliminary data.</text>
</comment>
<name>A0ABR8LPI2_9ALTE</name>
<organism evidence="2 3">
    <name type="scientific">Salinimonas profundi</name>
    <dbReference type="NCBI Taxonomy" id="2729140"/>
    <lineage>
        <taxon>Bacteria</taxon>
        <taxon>Pseudomonadati</taxon>
        <taxon>Pseudomonadota</taxon>
        <taxon>Gammaproteobacteria</taxon>
        <taxon>Alteromonadales</taxon>
        <taxon>Alteromonadaceae</taxon>
        <taxon>Alteromonas/Salinimonas group</taxon>
        <taxon>Salinimonas</taxon>
    </lineage>
</organism>
<evidence type="ECO:0000313" key="2">
    <source>
        <dbReference type="EMBL" id="MBD3586025.1"/>
    </source>
</evidence>
<proteinExistence type="predicted"/>
<keyword evidence="1" id="KW-0732">Signal</keyword>
<dbReference type="InterPro" id="IPR013424">
    <property type="entry name" value="Ice-binding_C"/>
</dbReference>
<dbReference type="EMBL" id="JABBXD010000004">
    <property type="protein sequence ID" value="MBD3586025.1"/>
    <property type="molecule type" value="Genomic_DNA"/>
</dbReference>
<accession>A0ABR8LPI2</accession>
<feature type="signal peptide" evidence="1">
    <location>
        <begin position="1"/>
        <end position="20"/>
    </location>
</feature>
<evidence type="ECO:0000256" key="1">
    <source>
        <dbReference type="SAM" id="SignalP"/>
    </source>
</evidence>
<dbReference type="RefSeq" id="WP_191024610.1">
    <property type="nucleotide sequence ID" value="NZ_JABBXD010000004.1"/>
</dbReference>
<evidence type="ECO:0000313" key="3">
    <source>
        <dbReference type="Proteomes" id="UP000624419"/>
    </source>
</evidence>
<feature type="chain" id="PRO_5045990158" evidence="1">
    <location>
        <begin position="21"/>
        <end position="253"/>
    </location>
</feature>
<reference evidence="2 3" key="1">
    <citation type="submission" date="2020-04" db="EMBL/GenBank/DDBJ databases">
        <title>Salinimonas sp. HHU 13199.</title>
        <authorList>
            <person name="Cui X."/>
            <person name="Zhang D."/>
        </authorList>
    </citation>
    <scope>NUCLEOTIDE SEQUENCE [LARGE SCALE GENOMIC DNA]</scope>
    <source>
        <strain evidence="2 3">HHU 13199</strain>
    </source>
</reference>
<dbReference type="Proteomes" id="UP000624419">
    <property type="component" value="Unassembled WGS sequence"/>
</dbReference>